<evidence type="ECO:0000256" key="8">
    <source>
        <dbReference type="ARBA" id="ARBA00023163"/>
    </source>
</evidence>
<feature type="compositionally biased region" description="Polar residues" evidence="10">
    <location>
        <begin position="978"/>
        <end position="988"/>
    </location>
</feature>
<dbReference type="GO" id="GO:0000978">
    <property type="term" value="F:RNA polymerase II cis-regulatory region sequence-specific DNA binding"/>
    <property type="evidence" value="ECO:0007669"/>
    <property type="project" value="TreeGrafter"/>
</dbReference>
<dbReference type="GO" id="GO:0008270">
    <property type="term" value="F:zinc ion binding"/>
    <property type="evidence" value="ECO:0007669"/>
    <property type="project" value="InterPro"/>
</dbReference>
<evidence type="ECO:0000256" key="4">
    <source>
        <dbReference type="ARBA" id="ARBA00022833"/>
    </source>
</evidence>
<dbReference type="GO" id="GO:0001228">
    <property type="term" value="F:DNA-binding transcription activator activity, RNA polymerase II-specific"/>
    <property type="evidence" value="ECO:0007669"/>
    <property type="project" value="TreeGrafter"/>
</dbReference>
<keyword evidence="4" id="KW-0862">Zinc</keyword>
<evidence type="ECO:0000256" key="9">
    <source>
        <dbReference type="ARBA" id="ARBA00023242"/>
    </source>
</evidence>
<keyword evidence="12" id="KW-0503">Monooxygenase</keyword>
<dbReference type="InterPro" id="IPR020946">
    <property type="entry name" value="Flavin_mOase-like"/>
</dbReference>
<dbReference type="Pfam" id="PF00743">
    <property type="entry name" value="FMO-like"/>
    <property type="match status" value="1"/>
</dbReference>
<evidence type="ECO:0000313" key="12">
    <source>
        <dbReference type="EMBL" id="TVY19308.1"/>
    </source>
</evidence>
<organism evidence="12 13">
    <name type="scientific">Lachnellula arida</name>
    <dbReference type="NCBI Taxonomy" id="1316785"/>
    <lineage>
        <taxon>Eukaryota</taxon>
        <taxon>Fungi</taxon>
        <taxon>Dikarya</taxon>
        <taxon>Ascomycota</taxon>
        <taxon>Pezizomycotina</taxon>
        <taxon>Leotiomycetes</taxon>
        <taxon>Helotiales</taxon>
        <taxon>Lachnaceae</taxon>
        <taxon>Lachnellula</taxon>
    </lineage>
</organism>
<evidence type="ECO:0000256" key="7">
    <source>
        <dbReference type="ARBA" id="ARBA00023125"/>
    </source>
</evidence>
<evidence type="ECO:0000256" key="10">
    <source>
        <dbReference type="SAM" id="MobiDB-lite"/>
    </source>
</evidence>
<evidence type="ECO:0000313" key="13">
    <source>
        <dbReference type="Proteomes" id="UP000469559"/>
    </source>
</evidence>
<name>A0A8T9BHC4_9HELO</name>
<keyword evidence="3" id="KW-0274">FAD</keyword>
<reference evidence="12 13" key="1">
    <citation type="submission" date="2018-05" db="EMBL/GenBank/DDBJ databases">
        <title>Whole genome sequencing for identification of molecular markers to develop diagnostic detection tools for the regulated plant pathogen Lachnellula willkommii.</title>
        <authorList>
            <person name="Giroux E."/>
            <person name="Bilodeau G."/>
        </authorList>
    </citation>
    <scope>NUCLEOTIDE SEQUENCE [LARGE SCALE GENOMIC DNA]</scope>
    <source>
        <strain evidence="12 13">CBS 203.66</strain>
    </source>
</reference>
<evidence type="ECO:0000256" key="1">
    <source>
        <dbReference type="ARBA" id="ARBA00022630"/>
    </source>
</evidence>
<evidence type="ECO:0000256" key="2">
    <source>
        <dbReference type="ARBA" id="ARBA00022723"/>
    </source>
</evidence>
<dbReference type="InterPro" id="IPR036188">
    <property type="entry name" value="FAD/NAD-bd_sf"/>
</dbReference>
<keyword evidence="2" id="KW-0479">Metal-binding</keyword>
<dbReference type="CDD" id="cd12148">
    <property type="entry name" value="fungal_TF_MHR"/>
    <property type="match status" value="1"/>
</dbReference>
<dbReference type="GO" id="GO:0005634">
    <property type="term" value="C:nucleus"/>
    <property type="evidence" value="ECO:0007669"/>
    <property type="project" value="TreeGrafter"/>
</dbReference>
<feature type="domain" description="Xylanolytic transcriptional activator regulatory" evidence="11">
    <location>
        <begin position="900"/>
        <end position="974"/>
    </location>
</feature>
<keyword evidence="7" id="KW-0238">DNA-binding</keyword>
<evidence type="ECO:0000256" key="6">
    <source>
        <dbReference type="ARBA" id="ARBA00023015"/>
    </source>
</evidence>
<sequence length="1307" mass="147254">MASTHAGSGIRTKRVVIVGAGWAGLIAAKTYLQIDPTIDLTIFDSERTVGGVWCKDRCFPGFLADSPTGLFDYSDLPMRDVIGGKDWEDLPGIKVYEYLQAYSEKFHLLERLRLQTRISRASRNADKKRWDVEIEGTKEVITCDKLIIAVGLNSKPNWPDLPLEDYSGLLLHSKDVGIQQTNLISDKVNRVTVYGGCKSAVDTINLCVEAGKTVDWIIREEGNGPGMMIQFKQYGIHGARLAGRWKSIMSPSIFACTGWCYEFFHSGKSKLGNWIFSRFWEKASTAPLTMAPYKKKCSNTEKLMPETRNALFFTASLSGLHDEKIKVFLKELHEEKLIKVHRATITSMSGNQVTLSNGEILISDATVFATGWDYRTKIFDPADAISVGSTAPLQDEDEKTRKYWETLHQKADREVTERLPVLAHPPPHYERPVTYTPYRLYRHIVPSQLAADNDRSLVFLGLVTSVQTSIHAEISALWGISWMEGLLDLPNKAEMDYEIAKVNAWSARRYLSRGRTRQVASAEIQEVCDLLMQDMGLRVKRKSNWFSDAILPYTAQDYKGIVPDMLAKTRGCDRNIPCRQCTQAKSTTCTYSPERLSSINSHGNRAVGPLETPHGTPTSPKVPVRTTDISFLEEGQGEVIAAATPTSSSGSEQSAVQTLVDRVQRLEHALASASLDVRASSAGCRTKTSAKKEIDRSVWHKTRFYGQSHWVHPFEQARKIICFEYLPGGGSDFKIGNGQANAQASAEVNRLVNECKVMARTIKAVNAPQWPSWIPDVEKTVPPRELSDQLLHLYFRTSESTCRILHRSSFWKEYEQYWSSPETASPCLLFKILLAMALGICFYQGPEVKELRSKAQQWIYATQMWLVMPHEKSRLNISGLQVQCLLLVARSVYNIGGDLVWITAGAVLRAAINMGFHRDPKYFPCMPVLQGELRRRLWATVLELNLTNALDSGMSPMISANDYDTEPPSNINDDELTESTIDPPTSKPQNVYTDMSLQLAVLRSLPIRTEVTTMINDFRFEPSYNEVIRLGAEVMKIYKENNRILANASSASSSEQSKPTLMQRKLVDIITQRYLLALHRPFAIKARSDPQYYYSRKIYIDSAMAVLAHPDPSVVASPFSWGLHDDYHLFCLSGGYLKEVMVHAAIVVYLELIILLEEDPDMTFNQERKQSREPYRRMLEQAIEISRQRIAIGGETNVKGHLFMSVAMGHVNAIEAGRPSEEGILEAAQSSAKRCYDLLRARLPSTPDMNLCNEQDFSGDGFPIPNGQLNSDMHNNDIDFTMADWGTDFENIPEAWMFSSWNEMNTW</sequence>
<protein>
    <submittedName>
        <fullName evidence="12">FAD-dependent monooxygenase DEP4</fullName>
    </submittedName>
</protein>
<dbReference type="PANTHER" id="PTHR31944">
    <property type="entry name" value="HEME-RESPONSIVE ZINC FINGER TRANSCRIPTION FACTOR HAP1"/>
    <property type="match status" value="1"/>
</dbReference>
<dbReference type="Proteomes" id="UP000469559">
    <property type="component" value="Unassembled WGS sequence"/>
</dbReference>
<proteinExistence type="predicted"/>
<dbReference type="SMART" id="SM00906">
    <property type="entry name" value="Fungal_trans"/>
    <property type="match status" value="1"/>
</dbReference>
<feature type="region of interest" description="Disordered" evidence="10">
    <location>
        <begin position="600"/>
        <end position="623"/>
    </location>
</feature>
<dbReference type="InterPro" id="IPR051430">
    <property type="entry name" value="Fungal_TF_Env_Response"/>
</dbReference>
<gene>
    <name evidence="12" type="primary">DEP4_1</name>
    <name evidence="12" type="ORF">LARI1_G003549</name>
</gene>
<keyword evidence="1" id="KW-0285">Flavoprotein</keyword>
<dbReference type="GO" id="GO:0050660">
    <property type="term" value="F:flavin adenine dinucleotide binding"/>
    <property type="evidence" value="ECO:0007669"/>
    <property type="project" value="InterPro"/>
</dbReference>
<keyword evidence="9" id="KW-0539">Nucleus</keyword>
<dbReference type="Pfam" id="PF04082">
    <property type="entry name" value="Fungal_trans"/>
    <property type="match status" value="1"/>
</dbReference>
<dbReference type="InterPro" id="IPR007219">
    <property type="entry name" value="XnlR_reg_dom"/>
</dbReference>
<feature type="region of interest" description="Disordered" evidence="10">
    <location>
        <begin position="964"/>
        <end position="988"/>
    </location>
</feature>
<keyword evidence="6" id="KW-0805">Transcription regulation</keyword>
<evidence type="ECO:0000259" key="11">
    <source>
        <dbReference type="SMART" id="SM00906"/>
    </source>
</evidence>
<dbReference type="PANTHER" id="PTHR31944:SF129">
    <property type="entry name" value="ASPYRIDONES CLUSTER REGULATOR APDR-RELATED"/>
    <property type="match status" value="1"/>
</dbReference>
<keyword evidence="5" id="KW-0560">Oxidoreductase</keyword>
<accession>A0A8T9BHC4</accession>
<comment type="caution">
    <text evidence="12">The sequence shown here is derived from an EMBL/GenBank/DDBJ whole genome shotgun (WGS) entry which is preliminary data.</text>
</comment>
<evidence type="ECO:0000256" key="3">
    <source>
        <dbReference type="ARBA" id="ARBA00022827"/>
    </source>
</evidence>
<dbReference type="Gene3D" id="3.50.50.60">
    <property type="entry name" value="FAD/NAD(P)-binding domain"/>
    <property type="match status" value="2"/>
</dbReference>
<keyword evidence="8" id="KW-0804">Transcription</keyword>
<dbReference type="GO" id="GO:0004499">
    <property type="term" value="F:N,N-dimethylaniline monooxygenase activity"/>
    <property type="evidence" value="ECO:0007669"/>
    <property type="project" value="InterPro"/>
</dbReference>
<dbReference type="GO" id="GO:0050661">
    <property type="term" value="F:NADP binding"/>
    <property type="evidence" value="ECO:0007669"/>
    <property type="project" value="InterPro"/>
</dbReference>
<evidence type="ECO:0000256" key="5">
    <source>
        <dbReference type="ARBA" id="ARBA00023002"/>
    </source>
</evidence>
<dbReference type="EMBL" id="QGMF01000115">
    <property type="protein sequence ID" value="TVY19308.1"/>
    <property type="molecule type" value="Genomic_DNA"/>
</dbReference>
<keyword evidence="13" id="KW-1185">Reference proteome</keyword>
<dbReference type="OrthoDB" id="4337792at2759"/>
<dbReference type="GO" id="GO:0006351">
    <property type="term" value="P:DNA-templated transcription"/>
    <property type="evidence" value="ECO:0007669"/>
    <property type="project" value="InterPro"/>
</dbReference>
<dbReference type="SUPFAM" id="SSF51905">
    <property type="entry name" value="FAD/NAD(P)-binding domain"/>
    <property type="match status" value="1"/>
</dbReference>